<keyword evidence="1" id="KW-0732">Signal</keyword>
<feature type="signal peptide" evidence="1">
    <location>
        <begin position="1"/>
        <end position="29"/>
    </location>
</feature>
<dbReference type="AlphaFoldDB" id="A0A1I4B261"/>
<dbReference type="InterPro" id="IPR050491">
    <property type="entry name" value="AmpC-like"/>
</dbReference>
<gene>
    <name evidence="3" type="ORF">SAMN05216275_13048</name>
</gene>
<reference evidence="4" key="1">
    <citation type="submission" date="2016-10" db="EMBL/GenBank/DDBJ databases">
        <authorList>
            <person name="Varghese N."/>
            <person name="Submissions S."/>
        </authorList>
    </citation>
    <scope>NUCLEOTIDE SEQUENCE [LARGE SCALE GENOMIC DNA]</scope>
    <source>
        <strain evidence="4">CGMCC 4.2126</strain>
    </source>
</reference>
<dbReference type="PANTHER" id="PTHR46825">
    <property type="entry name" value="D-ALANYL-D-ALANINE-CARBOXYPEPTIDASE/ENDOPEPTIDASE AMPH"/>
    <property type="match status" value="1"/>
</dbReference>
<dbReference type="SUPFAM" id="SSF56601">
    <property type="entry name" value="beta-lactamase/transpeptidase-like"/>
    <property type="match status" value="1"/>
</dbReference>
<dbReference type="InterPro" id="IPR001466">
    <property type="entry name" value="Beta-lactam-related"/>
</dbReference>
<feature type="domain" description="Beta-lactamase-related" evidence="2">
    <location>
        <begin position="48"/>
        <end position="385"/>
    </location>
</feature>
<dbReference type="RefSeq" id="WP_093890624.1">
    <property type="nucleotide sequence ID" value="NZ_FOQY01000030.1"/>
</dbReference>
<dbReference type="PROSITE" id="PS51318">
    <property type="entry name" value="TAT"/>
    <property type="match status" value="1"/>
</dbReference>
<keyword evidence="4" id="KW-1185">Reference proteome</keyword>
<accession>A0A1I4B261</accession>
<proteinExistence type="predicted"/>
<protein>
    <submittedName>
        <fullName evidence="3">N-acyl-D-amino-acid deacylase</fullName>
    </submittedName>
</protein>
<dbReference type="InterPro" id="IPR012338">
    <property type="entry name" value="Beta-lactam/transpept-like"/>
</dbReference>
<sequence length="417" mass="45134">MTTLSRRNLFKAGAGFVPAVALGARPAQAAPVPVVTVSGIAPAALAGFDKVMKTFVTERNISCAQLAIAKKGKILLARGYRYSDGSQALPSVTPTSLFRIASLSKHITATAIMRLVQDGKLSLAAPVTTLLGLSAEADPRLAQVTVLRLMQHLGGWDRNVSKDYLYLDHQISATLDAPLPISQEDIIRYAGARPLDFAPGSRMAYSNYGYMLLGRIVEKVSGTSYESYVKQKLLAPVGITRMRLGRVLRSEAAPTEVVYSSQYTSKTVTDESGTVVPTPYGGFSMANRGAGGGWLASAVDLVRFSRVFDAAGPVLNATSIGRMFAKPEIGVNENGSWYGGGWWVRQVPGNLNTWHDGSLPGTYTYLARLQNGFTYAALFNRREEEGTLDFDVLSPRMNAELNKVTTWPTTDLTSKYF</sequence>
<feature type="chain" id="PRO_5011543987" evidence="1">
    <location>
        <begin position="30"/>
        <end position="417"/>
    </location>
</feature>
<dbReference type="EMBL" id="FOQY01000030">
    <property type="protein sequence ID" value="SFK62460.1"/>
    <property type="molecule type" value="Genomic_DNA"/>
</dbReference>
<evidence type="ECO:0000313" key="3">
    <source>
        <dbReference type="EMBL" id="SFK62460.1"/>
    </source>
</evidence>
<dbReference type="InterPro" id="IPR006311">
    <property type="entry name" value="TAT_signal"/>
</dbReference>
<evidence type="ECO:0000256" key="1">
    <source>
        <dbReference type="SAM" id="SignalP"/>
    </source>
</evidence>
<evidence type="ECO:0000313" key="4">
    <source>
        <dbReference type="Proteomes" id="UP000199111"/>
    </source>
</evidence>
<evidence type="ECO:0000259" key="2">
    <source>
        <dbReference type="Pfam" id="PF00144"/>
    </source>
</evidence>
<organism evidence="3 4">
    <name type="scientific">Streptosporangium canum</name>
    <dbReference type="NCBI Taxonomy" id="324952"/>
    <lineage>
        <taxon>Bacteria</taxon>
        <taxon>Bacillati</taxon>
        <taxon>Actinomycetota</taxon>
        <taxon>Actinomycetes</taxon>
        <taxon>Streptosporangiales</taxon>
        <taxon>Streptosporangiaceae</taxon>
        <taxon>Streptosporangium</taxon>
    </lineage>
</organism>
<name>A0A1I4B261_9ACTN</name>
<dbReference type="PANTHER" id="PTHR46825:SF9">
    <property type="entry name" value="BETA-LACTAMASE-RELATED DOMAIN-CONTAINING PROTEIN"/>
    <property type="match status" value="1"/>
</dbReference>
<dbReference type="Gene3D" id="3.40.710.10">
    <property type="entry name" value="DD-peptidase/beta-lactamase superfamily"/>
    <property type="match status" value="1"/>
</dbReference>
<dbReference type="Proteomes" id="UP000199111">
    <property type="component" value="Unassembled WGS sequence"/>
</dbReference>
<dbReference type="Pfam" id="PF00144">
    <property type="entry name" value="Beta-lactamase"/>
    <property type="match status" value="1"/>
</dbReference>
<dbReference type="GeneID" id="96302037"/>